<dbReference type="CDD" id="cd02440">
    <property type="entry name" value="AdoMet_MTases"/>
    <property type="match status" value="1"/>
</dbReference>
<dbReference type="Gene3D" id="2.40.50.140">
    <property type="entry name" value="Nucleic acid-binding proteins"/>
    <property type="match status" value="1"/>
</dbReference>
<dbReference type="PROSITE" id="PS50926">
    <property type="entry name" value="TRAM"/>
    <property type="match status" value="1"/>
</dbReference>
<keyword evidence="3 4" id="KW-0949">S-adenosyl-L-methionine</keyword>
<dbReference type="InterPro" id="IPR010280">
    <property type="entry name" value="U5_MeTrfase_fam"/>
</dbReference>
<dbReference type="Gene3D" id="3.40.50.150">
    <property type="entry name" value="Vaccinia Virus protein VP39"/>
    <property type="match status" value="1"/>
</dbReference>
<dbReference type="InterPro" id="IPR029063">
    <property type="entry name" value="SAM-dependent_MTases_sf"/>
</dbReference>
<gene>
    <name evidence="6" type="primary">rlmD</name>
    <name evidence="6" type="ORF">FXF47_03575</name>
</gene>
<keyword evidence="2 4" id="KW-0808">Transferase</keyword>
<comment type="similarity">
    <text evidence="4">Belongs to the class I-like SAM-binding methyltransferase superfamily. RNA M5U methyltransferase family.</text>
</comment>
<dbReference type="SUPFAM" id="SSF50249">
    <property type="entry name" value="Nucleic acid-binding proteins"/>
    <property type="match status" value="1"/>
</dbReference>
<keyword evidence="1 4" id="KW-0489">Methyltransferase</keyword>
<evidence type="ECO:0000256" key="2">
    <source>
        <dbReference type="ARBA" id="ARBA00022679"/>
    </source>
</evidence>
<dbReference type="GO" id="GO:0070475">
    <property type="term" value="P:rRNA base methylation"/>
    <property type="evidence" value="ECO:0007669"/>
    <property type="project" value="TreeGrafter"/>
</dbReference>
<dbReference type="AlphaFoldDB" id="A0A5D0MM76"/>
<organism evidence="6 7">
    <name type="scientific">Candidatus Mcinerneyibacterium aminivorans</name>
    <dbReference type="NCBI Taxonomy" id="2703815"/>
    <lineage>
        <taxon>Bacteria</taxon>
        <taxon>Candidatus Macinerneyibacteriota</taxon>
        <taxon>Candidatus Mcinerneyibacteria</taxon>
        <taxon>Candidatus Mcinerneyibacteriales</taxon>
        <taxon>Candidatus Mcinerneyibacteriaceae</taxon>
        <taxon>Candidatus Mcinerneyibacterium</taxon>
    </lineage>
</organism>
<evidence type="ECO:0000313" key="7">
    <source>
        <dbReference type="Proteomes" id="UP000324143"/>
    </source>
</evidence>
<sequence>MENLKKGQVIEIKIDNIGVEGDGVGRIEDFVVFVKNALPSEKVKAQISSVHKNFAKAELVEIIESSHFRKDPECPHYKNCGACDFMHIQYYKTLEFKKQFLFNNLKKIANIDFPKENIEIIGAENKLYYRNKVLQHVGEDKNGNLISGFYQKGTHHIIEVPNCKIQNSKANEIFDYIIKKANQLNIEPYDRKSKKGYLKQIGYRYSPRTQKFMLIFVTNTDNKKPLKKLVQSIEFKFGNIASIYMSVAGKDKDTLSNKNILLSGKQYLDIYLGKAIYKLLPDTFFQINSEQAEVMFKKIMSYLPFERLDTIWDLYGGVGAISFFLASEFRKILMFERNKNSIKIAKVNKKINFATNVEIVQADLDNCSFSEYEKPDVVVMDPPRSGVSQNIIDMLNRVKPKKIIFVSCDTATLARDMNKLKENYSIKKLSITDMFPQTHHVETVGMLERKEVLWMKKN</sequence>
<dbReference type="SUPFAM" id="SSF53335">
    <property type="entry name" value="S-adenosyl-L-methionine-dependent methyltransferases"/>
    <property type="match status" value="1"/>
</dbReference>
<protein>
    <submittedName>
        <fullName evidence="6">23S rRNA (Uracil(1939)-C(5))-methyltransferase RlmD</fullName>
        <ecNumber evidence="6">2.1.1.190</ecNumber>
    </submittedName>
</protein>
<name>A0A5D0MM76_9BACT</name>
<dbReference type="InterPro" id="IPR012340">
    <property type="entry name" value="NA-bd_OB-fold"/>
</dbReference>
<feature type="binding site" evidence="4">
    <location>
        <position position="286"/>
    </location>
    <ligand>
        <name>S-adenosyl-L-methionine</name>
        <dbReference type="ChEBI" id="CHEBI:59789"/>
    </ligand>
</feature>
<evidence type="ECO:0000256" key="4">
    <source>
        <dbReference type="PROSITE-ProRule" id="PRU01024"/>
    </source>
</evidence>
<dbReference type="Proteomes" id="UP000324143">
    <property type="component" value="Unassembled WGS sequence"/>
</dbReference>
<dbReference type="InterPro" id="IPR002792">
    <property type="entry name" value="TRAM_dom"/>
</dbReference>
<feature type="domain" description="TRAM" evidence="5">
    <location>
        <begin position="3"/>
        <end position="61"/>
    </location>
</feature>
<accession>A0A5D0MM76</accession>
<dbReference type="Pfam" id="PF05958">
    <property type="entry name" value="tRNA_U5-meth_tr"/>
    <property type="match status" value="1"/>
</dbReference>
<comment type="caution">
    <text evidence="6">The sequence shown here is derived from an EMBL/GenBank/DDBJ whole genome shotgun (WGS) entry which is preliminary data.</text>
</comment>
<feature type="binding site" evidence="4">
    <location>
        <position position="381"/>
    </location>
    <ligand>
        <name>S-adenosyl-L-methionine</name>
        <dbReference type="ChEBI" id="CHEBI:59789"/>
    </ligand>
</feature>
<feature type="active site" description="Nucleophile" evidence="4">
    <location>
        <position position="408"/>
    </location>
</feature>
<dbReference type="EC" id="2.1.1.190" evidence="6"/>
<dbReference type="EMBL" id="VSIX01000032">
    <property type="protein sequence ID" value="TYB31689.1"/>
    <property type="molecule type" value="Genomic_DNA"/>
</dbReference>
<proteinExistence type="inferred from homology"/>
<evidence type="ECO:0000313" key="6">
    <source>
        <dbReference type="EMBL" id="TYB31689.1"/>
    </source>
</evidence>
<dbReference type="Pfam" id="PF01938">
    <property type="entry name" value="TRAM"/>
    <property type="match status" value="1"/>
</dbReference>
<dbReference type="PANTHER" id="PTHR11061:SF30">
    <property type="entry name" value="TRNA (URACIL(54)-C(5))-METHYLTRANSFERASE"/>
    <property type="match status" value="1"/>
</dbReference>
<feature type="binding site" evidence="4">
    <location>
        <position position="336"/>
    </location>
    <ligand>
        <name>S-adenosyl-L-methionine</name>
        <dbReference type="ChEBI" id="CHEBI:59789"/>
    </ligand>
</feature>
<feature type="binding site" evidence="4">
    <location>
        <position position="315"/>
    </location>
    <ligand>
        <name>S-adenosyl-L-methionine</name>
        <dbReference type="ChEBI" id="CHEBI:59789"/>
    </ligand>
</feature>
<dbReference type="GO" id="GO:0070041">
    <property type="term" value="F:rRNA (uridine-C5-)-methyltransferase activity"/>
    <property type="evidence" value="ECO:0007669"/>
    <property type="project" value="TreeGrafter"/>
</dbReference>
<reference evidence="6" key="1">
    <citation type="submission" date="2019-08" db="EMBL/GenBank/DDBJ databases">
        <title>Genomic characterization of a novel candidate phylum (ARYD3) from a high temperature, high salinity tertiary oil reservoir in north central Oklahoma, USA.</title>
        <authorList>
            <person name="Youssef N.H."/>
            <person name="Yadav A."/>
            <person name="Elshahed M.S."/>
        </authorList>
    </citation>
    <scope>NUCLEOTIDE SEQUENCE [LARGE SCALE GENOMIC DNA]</scope>
    <source>
        <strain evidence="6">ARYD3</strain>
    </source>
</reference>
<evidence type="ECO:0000256" key="3">
    <source>
        <dbReference type="ARBA" id="ARBA00022691"/>
    </source>
</evidence>
<dbReference type="FunFam" id="2.40.50.140:FF:000097">
    <property type="entry name" value="23S rRNA (uracil(1939)-C(5))-methyltransferase RlmD"/>
    <property type="match status" value="1"/>
</dbReference>
<dbReference type="NCBIfam" id="TIGR00479">
    <property type="entry name" value="rumA"/>
    <property type="match status" value="1"/>
</dbReference>
<evidence type="ECO:0000259" key="5">
    <source>
        <dbReference type="PROSITE" id="PS50926"/>
    </source>
</evidence>
<keyword evidence="7" id="KW-1185">Reference proteome</keyword>
<dbReference type="PANTHER" id="PTHR11061">
    <property type="entry name" value="RNA M5U METHYLTRANSFERASE"/>
    <property type="match status" value="1"/>
</dbReference>
<evidence type="ECO:0000256" key="1">
    <source>
        <dbReference type="ARBA" id="ARBA00022603"/>
    </source>
</evidence>
<dbReference type="PROSITE" id="PS51687">
    <property type="entry name" value="SAM_MT_RNA_M5U"/>
    <property type="match status" value="1"/>
</dbReference>
<dbReference type="Gene3D" id="2.40.50.1070">
    <property type="match status" value="1"/>
</dbReference>